<dbReference type="PROSITE" id="PS50041">
    <property type="entry name" value="C_TYPE_LECTIN_2"/>
    <property type="match status" value="1"/>
</dbReference>
<evidence type="ECO:0000313" key="10">
    <source>
        <dbReference type="Proteomes" id="UP000694407"/>
    </source>
</evidence>
<proteinExistence type="predicted"/>
<reference evidence="9" key="2">
    <citation type="submission" date="2025-09" db="UniProtKB">
        <authorList>
            <consortium name="Ensembl"/>
        </authorList>
    </citation>
    <scope>IDENTIFICATION</scope>
</reference>
<keyword evidence="4" id="KW-0735">Signal-anchor</keyword>
<dbReference type="InterPro" id="IPR050828">
    <property type="entry name" value="C-type_lectin/matrix_domain"/>
</dbReference>
<evidence type="ECO:0000256" key="7">
    <source>
        <dbReference type="SAM" id="Phobius"/>
    </source>
</evidence>
<keyword evidence="10" id="KW-1185">Reference proteome</keyword>
<dbReference type="Proteomes" id="UP000694407">
    <property type="component" value="Unplaced"/>
</dbReference>
<dbReference type="Gene3D" id="3.10.100.10">
    <property type="entry name" value="Mannose-Binding Protein A, subunit A"/>
    <property type="match status" value="1"/>
</dbReference>
<dbReference type="GO" id="GO:0009897">
    <property type="term" value="C:external side of plasma membrane"/>
    <property type="evidence" value="ECO:0007669"/>
    <property type="project" value="TreeGrafter"/>
</dbReference>
<dbReference type="GO" id="GO:0030246">
    <property type="term" value="F:carbohydrate binding"/>
    <property type="evidence" value="ECO:0007669"/>
    <property type="project" value="UniProtKB-KW"/>
</dbReference>
<reference evidence="9" key="1">
    <citation type="submission" date="2025-08" db="UniProtKB">
        <authorList>
            <consortium name="Ensembl"/>
        </authorList>
    </citation>
    <scope>IDENTIFICATION</scope>
</reference>
<evidence type="ECO:0000256" key="1">
    <source>
        <dbReference type="ARBA" id="ARBA00004401"/>
    </source>
</evidence>
<dbReference type="PANTHER" id="PTHR45710:SF35">
    <property type="entry name" value="C-TYPE LECTIN DOMAIN FAMILY 2 MEMBER D"/>
    <property type="match status" value="1"/>
</dbReference>
<dbReference type="InterPro" id="IPR001304">
    <property type="entry name" value="C-type_lectin-like"/>
</dbReference>
<gene>
    <name evidence="9" type="primary">LOC107160648</name>
</gene>
<keyword evidence="3" id="KW-0430">Lectin</keyword>
<dbReference type="SMART" id="SM00034">
    <property type="entry name" value="CLECT"/>
    <property type="match status" value="1"/>
</dbReference>
<dbReference type="PANTHER" id="PTHR45710">
    <property type="entry name" value="C-TYPE LECTIN DOMAIN-CONTAINING PROTEIN 180"/>
    <property type="match status" value="1"/>
</dbReference>
<evidence type="ECO:0000256" key="3">
    <source>
        <dbReference type="ARBA" id="ARBA00022734"/>
    </source>
</evidence>
<keyword evidence="5 7" id="KW-1133">Transmembrane helix</keyword>
<sequence length="210" mass="23773">MTAAEASVEMLKTDLRFTDGLEKAGPGKSLQGKLLAVIYPVTPIKIYLCFFIISILIASVITLSIILSAKKTEPIVQNLVFATCPKDWIGFGNKCFYFSEDIGNWTFSQTFCASLASNLAQFESQEELSFLKRYKGLSDHWIGLNRESSHHVWRWTDNTEYKALFSIRGDGECAYLNDNGISSARQYTDRKWICSKPNSYFHKCQIMSSS</sequence>
<dbReference type="CDD" id="cd03593">
    <property type="entry name" value="CLECT_NK_receptors_like"/>
    <property type="match status" value="1"/>
</dbReference>
<comment type="subcellular location">
    <subcellularLocation>
        <location evidence="1">Cell membrane</location>
        <topology evidence="1">Single-pass type II membrane protein</topology>
    </subcellularLocation>
</comment>
<evidence type="ECO:0000256" key="6">
    <source>
        <dbReference type="ARBA" id="ARBA00023136"/>
    </source>
</evidence>
<dbReference type="Ensembl" id="ENSMMMT00000028834.1">
    <property type="protein sequence ID" value="ENSMMMP00000025475.1"/>
    <property type="gene ID" value="ENSMMMG00000022318.1"/>
</dbReference>
<evidence type="ECO:0000256" key="2">
    <source>
        <dbReference type="ARBA" id="ARBA00022692"/>
    </source>
</evidence>
<protein>
    <submittedName>
        <fullName evidence="9">C-type lectin domain family 2 member E-like</fullName>
    </submittedName>
</protein>
<keyword evidence="2 7" id="KW-0812">Transmembrane</keyword>
<evidence type="ECO:0000313" key="9">
    <source>
        <dbReference type="Ensembl" id="ENSMMMP00000025475.1"/>
    </source>
</evidence>
<evidence type="ECO:0000259" key="8">
    <source>
        <dbReference type="PROSITE" id="PS50041"/>
    </source>
</evidence>
<name>A0A8C6EYH8_MARMA</name>
<dbReference type="AlphaFoldDB" id="A0A8C6EYH8"/>
<evidence type="ECO:0000256" key="5">
    <source>
        <dbReference type="ARBA" id="ARBA00022989"/>
    </source>
</evidence>
<feature type="transmembrane region" description="Helical" evidence="7">
    <location>
        <begin position="44"/>
        <end position="67"/>
    </location>
</feature>
<dbReference type="InterPro" id="IPR016186">
    <property type="entry name" value="C-type_lectin-like/link_sf"/>
</dbReference>
<dbReference type="InterPro" id="IPR033992">
    <property type="entry name" value="NKR-like_CTLD"/>
</dbReference>
<dbReference type="SUPFAM" id="SSF56436">
    <property type="entry name" value="C-type lectin-like"/>
    <property type="match status" value="1"/>
</dbReference>
<dbReference type="GeneTree" id="ENSGT00940000155319"/>
<evidence type="ECO:0000256" key="4">
    <source>
        <dbReference type="ARBA" id="ARBA00022968"/>
    </source>
</evidence>
<keyword evidence="6 7" id="KW-0472">Membrane</keyword>
<feature type="domain" description="C-type lectin" evidence="8">
    <location>
        <begin position="91"/>
        <end position="195"/>
    </location>
</feature>
<accession>A0A8C6EYH8</accession>
<dbReference type="Pfam" id="PF00059">
    <property type="entry name" value="Lectin_C"/>
    <property type="match status" value="1"/>
</dbReference>
<organism evidence="9 10">
    <name type="scientific">Marmota marmota marmota</name>
    <name type="common">Alpine marmot</name>
    <dbReference type="NCBI Taxonomy" id="9994"/>
    <lineage>
        <taxon>Eukaryota</taxon>
        <taxon>Metazoa</taxon>
        <taxon>Chordata</taxon>
        <taxon>Craniata</taxon>
        <taxon>Vertebrata</taxon>
        <taxon>Euteleostomi</taxon>
        <taxon>Mammalia</taxon>
        <taxon>Eutheria</taxon>
        <taxon>Euarchontoglires</taxon>
        <taxon>Glires</taxon>
        <taxon>Rodentia</taxon>
        <taxon>Sciuromorpha</taxon>
        <taxon>Sciuridae</taxon>
        <taxon>Xerinae</taxon>
        <taxon>Marmotini</taxon>
        <taxon>Marmota</taxon>
    </lineage>
</organism>
<dbReference type="InterPro" id="IPR016187">
    <property type="entry name" value="CTDL_fold"/>
</dbReference>